<dbReference type="Proteomes" id="UP000235220">
    <property type="component" value="Chromosome 1"/>
</dbReference>
<organism evidence="1 2">
    <name type="scientific">Juglans regia</name>
    <name type="common">English walnut</name>
    <dbReference type="NCBI Taxonomy" id="51240"/>
    <lineage>
        <taxon>Eukaryota</taxon>
        <taxon>Viridiplantae</taxon>
        <taxon>Streptophyta</taxon>
        <taxon>Embryophyta</taxon>
        <taxon>Tracheophyta</taxon>
        <taxon>Spermatophyta</taxon>
        <taxon>Magnoliopsida</taxon>
        <taxon>eudicotyledons</taxon>
        <taxon>Gunneridae</taxon>
        <taxon>Pentapetalae</taxon>
        <taxon>rosids</taxon>
        <taxon>fabids</taxon>
        <taxon>Fagales</taxon>
        <taxon>Juglandaceae</taxon>
        <taxon>Juglans</taxon>
    </lineage>
</organism>
<dbReference type="CDD" id="cd09272">
    <property type="entry name" value="RNase_HI_RT_Ty1"/>
    <property type="match status" value="1"/>
</dbReference>
<dbReference type="GeneID" id="118348303"/>
<accession>A0A6P9ESU3</accession>
<name>A0A6P9ESU3_JUGRE</name>
<evidence type="ECO:0000313" key="2">
    <source>
        <dbReference type="RefSeq" id="XP_035545657.1"/>
    </source>
</evidence>
<sequence length="248" mass="27355">MLSKAPSAIITDDDKAMAKAIAEADYSLFTHTANDSFTALPVHTDDIILASSTLESTIALQCFLNDHFRIKCLGDLRYFLGIEVARSSRADVSSLGTCLLKLSMEQNLKLSKDDGQPLRDLLLCRRLIGHLLYLTITRPDLSYSIQRLSQFMIAPTSSHLHAVHQVFQYVKGAPGQGLLFPSISSLSLQASSDLDWASCPDSRRSLTSFCIFLESSLISWQSKKQVVVSLSSAEVKYRAMATTSCELQ</sequence>
<dbReference type="InParanoid" id="A0A6P9ESU3"/>
<evidence type="ECO:0000313" key="1">
    <source>
        <dbReference type="Proteomes" id="UP000235220"/>
    </source>
</evidence>
<protein>
    <submittedName>
        <fullName evidence="2">Uncharacterized mitochondrial protein AtMg00810-like</fullName>
    </submittedName>
</protein>
<proteinExistence type="predicted"/>
<reference evidence="2" key="1">
    <citation type="submission" date="2025-08" db="UniProtKB">
        <authorList>
            <consortium name="RefSeq"/>
        </authorList>
    </citation>
    <scope>IDENTIFICATION</scope>
    <source>
        <tissue evidence="2">Leaves</tissue>
    </source>
</reference>
<dbReference type="InterPro" id="IPR043502">
    <property type="entry name" value="DNA/RNA_pol_sf"/>
</dbReference>
<dbReference type="SUPFAM" id="SSF56672">
    <property type="entry name" value="DNA/RNA polymerases"/>
    <property type="match status" value="1"/>
</dbReference>
<dbReference type="RefSeq" id="XP_035545657.1">
    <property type="nucleotide sequence ID" value="XM_035689764.1"/>
</dbReference>
<dbReference type="KEGG" id="jre:118348303"/>
<dbReference type="OrthoDB" id="414945at2759"/>
<keyword evidence="1" id="KW-1185">Reference proteome</keyword>
<gene>
    <name evidence="2" type="primary">LOC118348303</name>
</gene>
<dbReference type="AlphaFoldDB" id="A0A6P9ESU3"/>
<dbReference type="PANTHER" id="PTHR11439:SF470">
    <property type="entry name" value="CYSTEINE-RICH RLK (RECEPTOR-LIKE PROTEIN KINASE) 8"/>
    <property type="match status" value="1"/>
</dbReference>
<dbReference type="PANTHER" id="PTHR11439">
    <property type="entry name" value="GAG-POL-RELATED RETROTRANSPOSON"/>
    <property type="match status" value="1"/>
</dbReference>